<dbReference type="OrthoDB" id="407298at2759"/>
<sequence>MVQTFLRPNTTLNKELKLEQNPSKDTPIFLPNDPPLAWLLAKMWVCHAEFQVFKVLSHHLQTRLIAEVFCVATLRQLPSVHPINKLLTPHLKYTLEINCRARTQLILIFKEFDFCSWVPNTPCTMCQPPPTDKDSVTMELIMNTLPDINQSCVQMAITWLLARTQPDAIPLAQYEEQYFTESAAQKITDDFRQDVKNIEEEILQQDKGLKPQSVS</sequence>
<dbReference type="InterPro" id="IPR020834">
    <property type="entry name" value="LipOase_CS"/>
</dbReference>
<accession>A0A9D3NXV9</accession>
<evidence type="ECO:0000313" key="6">
    <source>
        <dbReference type="Proteomes" id="UP000824219"/>
    </source>
</evidence>
<evidence type="ECO:0000256" key="2">
    <source>
        <dbReference type="ARBA" id="ARBA00022964"/>
    </source>
</evidence>
<keyword evidence="3" id="KW-0560">Oxidoreductase</keyword>
<keyword evidence="2" id="KW-0223">Dioxygenase</keyword>
<dbReference type="PROSITE" id="PS00081">
    <property type="entry name" value="LIPOXYGENASE_2"/>
    <property type="match status" value="1"/>
</dbReference>
<dbReference type="GO" id="GO:0046872">
    <property type="term" value="F:metal ion binding"/>
    <property type="evidence" value="ECO:0007669"/>
    <property type="project" value="UniProtKB-KW"/>
</dbReference>
<dbReference type="PROSITE" id="PS51393">
    <property type="entry name" value="LIPOXYGENASE_3"/>
    <property type="match status" value="2"/>
</dbReference>
<dbReference type="GO" id="GO:0034440">
    <property type="term" value="P:lipid oxidation"/>
    <property type="evidence" value="ECO:0007669"/>
    <property type="project" value="InterPro"/>
</dbReference>
<dbReference type="GO" id="GO:0016702">
    <property type="term" value="F:oxidoreductase activity, acting on single donors with incorporation of molecular oxygen, incorporation of two atoms of oxygen"/>
    <property type="evidence" value="ECO:0007669"/>
    <property type="project" value="InterPro"/>
</dbReference>
<dbReference type="InterPro" id="IPR000907">
    <property type="entry name" value="LipOase"/>
</dbReference>
<feature type="domain" description="Lipoxygenase" evidence="4">
    <location>
        <begin position="109"/>
        <end position="215"/>
    </location>
</feature>
<feature type="domain" description="Lipoxygenase" evidence="4">
    <location>
        <begin position="1"/>
        <end position="106"/>
    </location>
</feature>
<reference evidence="5 6" key="1">
    <citation type="submission" date="2021-06" db="EMBL/GenBank/DDBJ databases">
        <title>Chromosome-level genome assembly of the red-tail catfish (Hemibagrus wyckioides).</title>
        <authorList>
            <person name="Shao F."/>
        </authorList>
    </citation>
    <scope>NUCLEOTIDE SEQUENCE [LARGE SCALE GENOMIC DNA]</scope>
    <source>
        <strain evidence="5">EC202008001</strain>
        <tissue evidence="5">Blood</tissue>
    </source>
</reference>
<dbReference type="Gene3D" id="1.20.245.10">
    <property type="entry name" value="Lipoxygenase-1, Domain 5"/>
    <property type="match status" value="2"/>
</dbReference>
<evidence type="ECO:0000313" key="5">
    <source>
        <dbReference type="EMBL" id="KAG7330194.1"/>
    </source>
</evidence>
<dbReference type="SUPFAM" id="SSF48484">
    <property type="entry name" value="Lipoxigenase"/>
    <property type="match status" value="1"/>
</dbReference>
<dbReference type="Gene3D" id="3.10.450.60">
    <property type="match status" value="1"/>
</dbReference>
<proteinExistence type="predicted"/>
<evidence type="ECO:0000256" key="1">
    <source>
        <dbReference type="ARBA" id="ARBA00022723"/>
    </source>
</evidence>
<keyword evidence="6" id="KW-1185">Reference proteome</keyword>
<dbReference type="AlphaFoldDB" id="A0A9D3NXV9"/>
<evidence type="ECO:0000256" key="3">
    <source>
        <dbReference type="ARBA" id="ARBA00023002"/>
    </source>
</evidence>
<dbReference type="Pfam" id="PF00305">
    <property type="entry name" value="Lipoxygenase"/>
    <property type="match status" value="1"/>
</dbReference>
<protein>
    <recommendedName>
        <fullName evidence="4">Lipoxygenase domain-containing protein</fullName>
    </recommendedName>
</protein>
<organism evidence="5 6">
    <name type="scientific">Hemibagrus wyckioides</name>
    <dbReference type="NCBI Taxonomy" id="337641"/>
    <lineage>
        <taxon>Eukaryota</taxon>
        <taxon>Metazoa</taxon>
        <taxon>Chordata</taxon>
        <taxon>Craniata</taxon>
        <taxon>Vertebrata</taxon>
        <taxon>Euteleostomi</taxon>
        <taxon>Actinopterygii</taxon>
        <taxon>Neopterygii</taxon>
        <taxon>Teleostei</taxon>
        <taxon>Ostariophysi</taxon>
        <taxon>Siluriformes</taxon>
        <taxon>Bagridae</taxon>
        <taxon>Hemibagrus</taxon>
    </lineage>
</organism>
<evidence type="ECO:0000259" key="4">
    <source>
        <dbReference type="PROSITE" id="PS51393"/>
    </source>
</evidence>
<dbReference type="EMBL" id="JAHKSW010000007">
    <property type="protein sequence ID" value="KAG7330194.1"/>
    <property type="molecule type" value="Genomic_DNA"/>
</dbReference>
<gene>
    <name evidence="5" type="ORF">KOW79_006416</name>
</gene>
<keyword evidence="1" id="KW-0479">Metal-binding</keyword>
<dbReference type="PRINTS" id="PR00087">
    <property type="entry name" value="LIPOXYGENASE"/>
</dbReference>
<dbReference type="InterPro" id="IPR013819">
    <property type="entry name" value="LipOase_C"/>
</dbReference>
<dbReference type="PANTHER" id="PTHR11771">
    <property type="entry name" value="LIPOXYGENASE"/>
    <property type="match status" value="1"/>
</dbReference>
<name>A0A9D3NXV9_9TELE</name>
<comment type="caution">
    <text evidence="5">The sequence shown here is derived from an EMBL/GenBank/DDBJ whole genome shotgun (WGS) entry which is preliminary data.</text>
</comment>
<dbReference type="Proteomes" id="UP000824219">
    <property type="component" value="Linkage Group LG07"/>
</dbReference>
<dbReference type="InterPro" id="IPR036226">
    <property type="entry name" value="LipOase_C_sf"/>
</dbReference>